<dbReference type="Proteomes" id="UP001365542">
    <property type="component" value="Unassembled WGS sequence"/>
</dbReference>
<dbReference type="InterPro" id="IPR011990">
    <property type="entry name" value="TPR-like_helical_dom_sf"/>
</dbReference>
<sequence length="1282" mass="145261">MSTQLHPLLELESLTSHAITKPADRQRVSDLFHQVSEYEYLGKFSEAYKALNSDAAASVLSAKSPSYSMFYGDVKFSQGYYHEGKESYEKALKILESATVELSEGSLQIRDFMSIRLLLLDPDSQENRRKGMERGLDSYVKWARDKDEADLDYFSILIQGLYSDMVKDLPPLSVRGDFLVSPTGTDLQPALLAALQPRFLEILYTQIPKGNSVVCFPIFLAKTNATKSLPELQGMQKKLEKLLKDNNAAQSLRMSVTGYCQVRSGQLSSGKDQEKYFKEGRKSFKEAGNTEAPCELDILETLLKSQKHILAGTDSRADVNRRIVYIIGELGKLYTKFTELDYPNRMHTVLRQIHSINDGMLGSRDITVITCRLWRQLGKATGLKIDTPTEFVAVMADLARTDDIEDSIAILEKFKREAGDDFDFELNLNWLRGMALAHYRLSLYDQAIEELEEAKRLLQGKFRSFEVYQITDQIFMYKQRRLQTLEGDEKGYAFDDLIEELDEAIKEEEQTTMRWEFWMKNMLTKALLLIGNKGVIGLERSVSEGGKVVASLERHIGRLVKQDEKKYEIFNVEIQRCKAILLKIQGKINESVSVIERLLPSKWKILKSKTEDQEIEEMQLRLLAVSVYILGAGTEPEDKVPSKTVEKRTKESLHHLKEAMKIAEKHRMAKDYCDALYYQAICHLNQNEPVKALECMYRSSRLQDEILRAAPRGDKFDTFLANSVAMGDYTGGMTDTAIKACLQIPDIVTAWWWIQKAKARAFSGMMGHGHIWHDSFNRIIDDISNLQMPWESVSVNFREIALVYRLEKLMKTPIGYTLDNWDQEEMQARMDARRTQIQELMDEIGQSPRIRGALGMSMGLPATHEDMTWLANYRQGDREIFFIDWICSNDDIIISIYQPGGMRWIQEWSLGTSKDTEIKMFSCKTGLKQAQAWVNEYIRNEDMPLGSKGSFDDLDILQELIEPIKWLTKPEDLLVLSPTNVLHGVPLHALKIDDGPNGERITLIDRNPVVYVPSFSILRQCVNRLRVAKPGDSSIPTDSYTRAATLIGVKVDYGNPDPAVPSSVERMAKSLDGVEVILNEDCTFDRFTSEAGNTTDILHFHGHMDYQDPRPLQRYLVLGNDEQITGRQLADLKFPKGTAPLVAIIACMSGGQQIMTGDEPIGIIPALLAAGASSVIATLWPTDSECGLMFGESLYRDRKGECDPYGDEDRDGTQKIWDIARGMRKVILEIKAREETSVPYYWAPFALYGSWMRGTGATGALGRGDGINGLSAQFARDMEIII</sequence>
<feature type="domain" description="CHAT" evidence="1">
    <location>
        <begin position="958"/>
        <end position="1250"/>
    </location>
</feature>
<reference evidence="2 3" key="1">
    <citation type="submission" date="2019-10" db="EMBL/GenBank/DDBJ databases">
        <authorList>
            <person name="Palmer J.M."/>
        </authorList>
    </citation>
    <scope>NUCLEOTIDE SEQUENCE [LARGE SCALE GENOMIC DNA]</scope>
    <source>
        <strain evidence="2 3">TWF694</strain>
    </source>
</reference>
<keyword evidence="3" id="KW-1185">Reference proteome</keyword>
<gene>
    <name evidence="2" type="ORF">TWF694_003104</name>
</gene>
<name>A0AAV9X0M2_9PEZI</name>
<comment type="caution">
    <text evidence="2">The sequence shown here is derived from an EMBL/GenBank/DDBJ whole genome shotgun (WGS) entry which is preliminary data.</text>
</comment>
<organism evidence="2 3">
    <name type="scientific">Orbilia ellipsospora</name>
    <dbReference type="NCBI Taxonomy" id="2528407"/>
    <lineage>
        <taxon>Eukaryota</taxon>
        <taxon>Fungi</taxon>
        <taxon>Dikarya</taxon>
        <taxon>Ascomycota</taxon>
        <taxon>Pezizomycotina</taxon>
        <taxon>Orbiliomycetes</taxon>
        <taxon>Orbiliales</taxon>
        <taxon>Orbiliaceae</taxon>
        <taxon>Orbilia</taxon>
    </lineage>
</organism>
<proteinExistence type="predicted"/>
<dbReference type="InterPro" id="IPR024983">
    <property type="entry name" value="CHAT_dom"/>
</dbReference>
<dbReference type="EMBL" id="JAVHJO010000012">
    <property type="protein sequence ID" value="KAK6531940.1"/>
    <property type="molecule type" value="Genomic_DNA"/>
</dbReference>
<evidence type="ECO:0000259" key="1">
    <source>
        <dbReference type="Pfam" id="PF12770"/>
    </source>
</evidence>
<dbReference type="Pfam" id="PF12770">
    <property type="entry name" value="CHAT"/>
    <property type="match status" value="1"/>
</dbReference>
<dbReference type="SUPFAM" id="SSF48452">
    <property type="entry name" value="TPR-like"/>
    <property type="match status" value="1"/>
</dbReference>
<evidence type="ECO:0000313" key="3">
    <source>
        <dbReference type="Proteomes" id="UP001365542"/>
    </source>
</evidence>
<protein>
    <recommendedName>
        <fullName evidence="1">CHAT domain-containing protein</fullName>
    </recommendedName>
</protein>
<evidence type="ECO:0000313" key="2">
    <source>
        <dbReference type="EMBL" id="KAK6531940.1"/>
    </source>
</evidence>
<accession>A0AAV9X0M2</accession>